<keyword evidence="2" id="KW-0001">2Fe-2S</keyword>
<dbReference type="NCBIfam" id="TIGR01958">
    <property type="entry name" value="nuoE_fam"/>
    <property type="match status" value="1"/>
</dbReference>
<evidence type="ECO:0000256" key="7">
    <source>
        <dbReference type="SAM" id="MobiDB-lite"/>
    </source>
</evidence>
<keyword evidence="9" id="KW-1185">Reference proteome</keyword>
<comment type="caution">
    <text evidence="8">The sequence shown here is derived from an EMBL/GenBank/DDBJ whole genome shotgun (WGS) entry which is preliminary data.</text>
</comment>
<sequence length="334" mass="34915">MTATPHRSQAGPDSGTGAAATGATTGAGAGTSAGVSLGMPQLPAPEYPAEVRARLDADAREIIARYPDSRSALLPLLHLVQSEEGHVSRTGMAFCADHLGLTTAEVTAVATFYSMYRRRPGGDYQVGVCTNTLCAVMGGDAIFEELREHLGVGNNDTTEDGKVTLEHIECNAACDFAPVVMINWEFFDNQTPESAKRLVDDLRAGRTVRPTRGAPLCTYKETARILAGFPDERPGAVEATGGAGPASLIGLRLAKGERSQPRVVRPRDARPPRAAEPQPGAEHLSSHDAPQPTSASDPAHPSGPTKRTDHADTTDPAGPGGRADRGGPAAEEGE</sequence>
<evidence type="ECO:0000256" key="1">
    <source>
        <dbReference type="ARBA" id="ARBA00010643"/>
    </source>
</evidence>
<evidence type="ECO:0000256" key="4">
    <source>
        <dbReference type="ARBA" id="ARBA00023004"/>
    </source>
</evidence>
<organism evidence="8 9">
    <name type="scientific">Streptomyces hebeiensis</name>
    <dbReference type="NCBI Taxonomy" id="229486"/>
    <lineage>
        <taxon>Bacteria</taxon>
        <taxon>Bacillati</taxon>
        <taxon>Actinomycetota</taxon>
        <taxon>Actinomycetes</taxon>
        <taxon>Kitasatosporales</taxon>
        <taxon>Streptomycetaceae</taxon>
        <taxon>Streptomyces</taxon>
    </lineage>
</organism>
<feature type="compositionally biased region" description="Basic and acidic residues" evidence="7">
    <location>
        <begin position="254"/>
        <end position="273"/>
    </location>
</feature>
<dbReference type="NCBIfam" id="NF005721">
    <property type="entry name" value="PRK07539.1-1"/>
    <property type="match status" value="1"/>
</dbReference>
<protein>
    <submittedName>
        <fullName evidence="8">NADH-quinone oxidoreductase subunit NuoE</fullName>
    </submittedName>
</protein>
<dbReference type="EMBL" id="BAAAKV010000003">
    <property type="protein sequence ID" value="GAA1152922.1"/>
    <property type="molecule type" value="Genomic_DNA"/>
</dbReference>
<dbReference type="Proteomes" id="UP001501371">
    <property type="component" value="Unassembled WGS sequence"/>
</dbReference>
<accession>A0ABN1UKW5</accession>
<dbReference type="Gene3D" id="1.10.10.1590">
    <property type="entry name" value="NADH-quinone oxidoreductase subunit E"/>
    <property type="match status" value="1"/>
</dbReference>
<comment type="cofactor">
    <cofactor evidence="6">
        <name>[2Fe-2S] cluster</name>
        <dbReference type="ChEBI" id="CHEBI:190135"/>
    </cofactor>
</comment>
<evidence type="ECO:0000313" key="9">
    <source>
        <dbReference type="Proteomes" id="UP001501371"/>
    </source>
</evidence>
<keyword evidence="3" id="KW-0479">Metal-binding</keyword>
<dbReference type="Pfam" id="PF01257">
    <property type="entry name" value="2Fe-2S_thioredx"/>
    <property type="match status" value="1"/>
</dbReference>
<dbReference type="PROSITE" id="PS01099">
    <property type="entry name" value="COMPLEX1_24K"/>
    <property type="match status" value="1"/>
</dbReference>
<dbReference type="Gene3D" id="3.40.30.10">
    <property type="entry name" value="Glutaredoxin"/>
    <property type="match status" value="1"/>
</dbReference>
<feature type="region of interest" description="Disordered" evidence="7">
    <location>
        <begin position="1"/>
        <end position="41"/>
    </location>
</feature>
<comment type="similarity">
    <text evidence="1">Belongs to the complex I 24 kDa subunit family.</text>
</comment>
<evidence type="ECO:0000313" key="8">
    <source>
        <dbReference type="EMBL" id="GAA1152922.1"/>
    </source>
</evidence>
<evidence type="ECO:0000256" key="6">
    <source>
        <dbReference type="ARBA" id="ARBA00034078"/>
    </source>
</evidence>
<evidence type="ECO:0000256" key="2">
    <source>
        <dbReference type="ARBA" id="ARBA00022714"/>
    </source>
</evidence>
<feature type="compositionally biased region" description="Low complexity" evidence="7">
    <location>
        <begin position="15"/>
        <end position="24"/>
    </location>
</feature>
<keyword evidence="4" id="KW-0408">Iron</keyword>
<dbReference type="CDD" id="cd03064">
    <property type="entry name" value="TRX_Fd_NuoE"/>
    <property type="match status" value="1"/>
</dbReference>
<dbReference type="InterPro" id="IPR041921">
    <property type="entry name" value="NuoE_N"/>
</dbReference>
<evidence type="ECO:0000256" key="3">
    <source>
        <dbReference type="ARBA" id="ARBA00022723"/>
    </source>
</evidence>
<feature type="region of interest" description="Disordered" evidence="7">
    <location>
        <begin position="251"/>
        <end position="334"/>
    </location>
</feature>
<dbReference type="PANTHER" id="PTHR10371">
    <property type="entry name" value="NADH DEHYDROGENASE UBIQUINONE FLAVOPROTEIN 2, MITOCHONDRIAL"/>
    <property type="match status" value="1"/>
</dbReference>
<dbReference type="InterPro" id="IPR036249">
    <property type="entry name" value="Thioredoxin-like_sf"/>
</dbReference>
<evidence type="ECO:0000256" key="5">
    <source>
        <dbReference type="ARBA" id="ARBA00023014"/>
    </source>
</evidence>
<dbReference type="InterPro" id="IPR042128">
    <property type="entry name" value="NuoE_dom"/>
</dbReference>
<keyword evidence="5" id="KW-0411">Iron-sulfur</keyword>
<dbReference type="PANTHER" id="PTHR10371:SF3">
    <property type="entry name" value="NADH DEHYDROGENASE [UBIQUINONE] FLAVOPROTEIN 2, MITOCHONDRIAL"/>
    <property type="match status" value="1"/>
</dbReference>
<proteinExistence type="inferred from homology"/>
<name>A0ABN1UKW5_9ACTN</name>
<dbReference type="SUPFAM" id="SSF52833">
    <property type="entry name" value="Thioredoxin-like"/>
    <property type="match status" value="1"/>
</dbReference>
<dbReference type="InterPro" id="IPR002023">
    <property type="entry name" value="NuoE-like"/>
</dbReference>
<reference evidence="8 9" key="1">
    <citation type="journal article" date="2019" name="Int. J. Syst. Evol. Microbiol.">
        <title>The Global Catalogue of Microorganisms (GCM) 10K type strain sequencing project: providing services to taxonomists for standard genome sequencing and annotation.</title>
        <authorList>
            <consortium name="The Broad Institute Genomics Platform"/>
            <consortium name="The Broad Institute Genome Sequencing Center for Infectious Disease"/>
            <person name="Wu L."/>
            <person name="Ma J."/>
        </authorList>
    </citation>
    <scope>NUCLEOTIDE SEQUENCE [LARGE SCALE GENOMIC DNA]</scope>
    <source>
        <strain evidence="8 9">JCM 12696</strain>
    </source>
</reference>
<gene>
    <name evidence="8" type="primary">nuoE</name>
    <name evidence="8" type="ORF">GCM10009654_05650</name>
</gene>